<dbReference type="Pfam" id="PF01650">
    <property type="entry name" value="Peptidase_C13"/>
    <property type="match status" value="1"/>
</dbReference>
<dbReference type="Pfam" id="PF20985">
    <property type="entry name" value="Legum_prodom"/>
    <property type="match status" value="1"/>
</dbReference>
<keyword evidence="5" id="KW-1185">Reference proteome</keyword>
<dbReference type="PANTHER" id="PTHR12000">
    <property type="entry name" value="HEMOGLOBINASE FAMILY MEMBER"/>
    <property type="match status" value="1"/>
</dbReference>
<name>A0A7R9QKW3_9ACAR</name>
<feature type="domain" description="Legumain prodomain" evidence="3">
    <location>
        <begin position="280"/>
        <end position="336"/>
    </location>
</feature>
<dbReference type="PRINTS" id="PR00776">
    <property type="entry name" value="HEMOGLOBNASE"/>
</dbReference>
<evidence type="ECO:0000313" key="4">
    <source>
        <dbReference type="EMBL" id="CAD7649854.1"/>
    </source>
</evidence>
<evidence type="ECO:0000256" key="1">
    <source>
        <dbReference type="ARBA" id="ARBA00009941"/>
    </source>
</evidence>
<dbReference type="GO" id="GO:0004197">
    <property type="term" value="F:cysteine-type endopeptidase activity"/>
    <property type="evidence" value="ECO:0007669"/>
    <property type="project" value="TreeGrafter"/>
</dbReference>
<dbReference type="PANTHER" id="PTHR12000:SF42">
    <property type="entry name" value="LEGUMAIN"/>
    <property type="match status" value="1"/>
</dbReference>
<reference evidence="4" key="1">
    <citation type="submission" date="2020-11" db="EMBL/GenBank/DDBJ databases">
        <authorList>
            <person name="Tran Van P."/>
        </authorList>
    </citation>
    <scope>NUCLEOTIDE SEQUENCE</scope>
</reference>
<evidence type="ECO:0000256" key="2">
    <source>
        <dbReference type="PIRSR" id="PIRSR019663-1"/>
    </source>
</evidence>
<protein>
    <recommendedName>
        <fullName evidence="3">Legumain prodomain domain-containing protein</fullName>
    </recommendedName>
</protein>
<dbReference type="Proteomes" id="UP000728032">
    <property type="component" value="Unassembled WGS sequence"/>
</dbReference>
<dbReference type="InterPro" id="IPR001096">
    <property type="entry name" value="Peptidase_C13"/>
</dbReference>
<dbReference type="Gene3D" id="3.40.50.1460">
    <property type="match status" value="1"/>
</dbReference>
<sequence length="357" mass="40818">MFDLADVYHAYQVIRTHGIPDENIIVMHYDDLADHKSNPTPGIVVNKINGTDVYKTPYQVPKHYTKADVTPENFLALLRGDEELEKKGKKVVKSGPNDRIFVYLDDHGGHETVAFPSSVLHAKDLNDNLKAMHKDNKYKELVFYLAACYAGSMFYKDLPADINAYALAGTRPDELGWFSNCGPSKYNTCLYDLAVAFAIMWLNDTDSHDLNKEVLNDQYEYLKSRGDIENQHAQQYGDLTIAKEHVIKYVDELNSLLNGRKLMDKQIEEYVNELPAIDANIALNGKLELNNRDCYRKLVDTFNDNCYTFGQNTYGIQKQHIFVNICEQMRDSSDADIAVNRLIQHCDRNVMKTNNII</sequence>
<dbReference type="CDD" id="cd21115">
    <property type="entry name" value="legumain_C"/>
    <property type="match status" value="1"/>
</dbReference>
<dbReference type="EMBL" id="OC918670">
    <property type="protein sequence ID" value="CAD7649854.1"/>
    <property type="molecule type" value="Genomic_DNA"/>
</dbReference>
<evidence type="ECO:0000259" key="3">
    <source>
        <dbReference type="Pfam" id="PF20985"/>
    </source>
</evidence>
<organism evidence="4">
    <name type="scientific">Oppiella nova</name>
    <dbReference type="NCBI Taxonomy" id="334625"/>
    <lineage>
        <taxon>Eukaryota</taxon>
        <taxon>Metazoa</taxon>
        <taxon>Ecdysozoa</taxon>
        <taxon>Arthropoda</taxon>
        <taxon>Chelicerata</taxon>
        <taxon>Arachnida</taxon>
        <taxon>Acari</taxon>
        <taxon>Acariformes</taxon>
        <taxon>Sarcoptiformes</taxon>
        <taxon>Oribatida</taxon>
        <taxon>Brachypylina</taxon>
        <taxon>Oppioidea</taxon>
        <taxon>Oppiidae</taxon>
        <taxon>Oppiella</taxon>
    </lineage>
</organism>
<feature type="active site" evidence="2">
    <location>
        <position position="148"/>
    </location>
</feature>
<evidence type="ECO:0000313" key="5">
    <source>
        <dbReference type="Proteomes" id="UP000728032"/>
    </source>
</evidence>
<dbReference type="PIRSF" id="PIRSF019663">
    <property type="entry name" value="Legumain"/>
    <property type="match status" value="1"/>
</dbReference>
<gene>
    <name evidence="4" type="ORF">ONB1V03_LOCUS7498</name>
</gene>
<dbReference type="GO" id="GO:0006624">
    <property type="term" value="P:vacuolar protein processing"/>
    <property type="evidence" value="ECO:0007669"/>
    <property type="project" value="TreeGrafter"/>
</dbReference>
<feature type="active site" evidence="2">
    <location>
        <position position="107"/>
    </location>
</feature>
<accession>A0A7R9QKW3</accession>
<comment type="similarity">
    <text evidence="1">Belongs to the peptidase C13 family.</text>
</comment>
<dbReference type="OrthoDB" id="192611at2759"/>
<dbReference type="GO" id="GO:0005773">
    <property type="term" value="C:vacuole"/>
    <property type="evidence" value="ECO:0007669"/>
    <property type="project" value="GOC"/>
</dbReference>
<dbReference type="GO" id="GO:0051603">
    <property type="term" value="P:proteolysis involved in protein catabolic process"/>
    <property type="evidence" value="ECO:0007669"/>
    <property type="project" value="TreeGrafter"/>
</dbReference>
<dbReference type="InterPro" id="IPR048501">
    <property type="entry name" value="Legum_prodom"/>
</dbReference>
<proteinExistence type="inferred from homology"/>
<dbReference type="EMBL" id="CAJPVJ010003845">
    <property type="protein sequence ID" value="CAG2168004.1"/>
    <property type="molecule type" value="Genomic_DNA"/>
</dbReference>
<dbReference type="AlphaFoldDB" id="A0A7R9QKW3"/>